<name>A0ABR2KDI5_9EUKA</name>
<dbReference type="EMBL" id="JAPFFF010000006">
    <property type="protein sequence ID" value="KAK8888080.1"/>
    <property type="molecule type" value="Genomic_DNA"/>
</dbReference>
<feature type="coiled-coil region" evidence="1">
    <location>
        <begin position="243"/>
        <end position="270"/>
    </location>
</feature>
<evidence type="ECO:0000313" key="3">
    <source>
        <dbReference type="EMBL" id="KAK8888080.1"/>
    </source>
</evidence>
<keyword evidence="1" id="KW-0175">Coiled coil</keyword>
<dbReference type="Proteomes" id="UP001470230">
    <property type="component" value="Unassembled WGS sequence"/>
</dbReference>
<protein>
    <recommendedName>
        <fullName evidence="5">Translin-associated factor X-interacting protein 1 N-terminal domain-containing protein</fullName>
    </recommendedName>
</protein>
<keyword evidence="4" id="KW-1185">Reference proteome</keyword>
<proteinExistence type="predicted"/>
<evidence type="ECO:0000313" key="4">
    <source>
        <dbReference type="Proteomes" id="UP001470230"/>
    </source>
</evidence>
<organism evidence="3 4">
    <name type="scientific">Tritrichomonas musculus</name>
    <dbReference type="NCBI Taxonomy" id="1915356"/>
    <lineage>
        <taxon>Eukaryota</taxon>
        <taxon>Metamonada</taxon>
        <taxon>Parabasalia</taxon>
        <taxon>Tritrichomonadida</taxon>
        <taxon>Tritrichomonadidae</taxon>
        <taxon>Tritrichomonas</taxon>
    </lineage>
</organism>
<comment type="caution">
    <text evidence="3">The sequence shown here is derived from an EMBL/GenBank/DDBJ whole genome shotgun (WGS) entry which is preliminary data.</text>
</comment>
<gene>
    <name evidence="3" type="ORF">M9Y10_039140</name>
</gene>
<evidence type="ECO:0000256" key="1">
    <source>
        <dbReference type="SAM" id="Coils"/>
    </source>
</evidence>
<reference evidence="3 4" key="1">
    <citation type="submission" date="2024-04" db="EMBL/GenBank/DDBJ databases">
        <title>Tritrichomonas musculus Genome.</title>
        <authorList>
            <person name="Alves-Ferreira E."/>
            <person name="Grigg M."/>
            <person name="Lorenzi H."/>
            <person name="Galac M."/>
        </authorList>
    </citation>
    <scope>NUCLEOTIDE SEQUENCE [LARGE SCALE GENOMIC DNA]</scope>
    <source>
        <strain evidence="3 4">EAF2021</strain>
    </source>
</reference>
<evidence type="ECO:0008006" key="5">
    <source>
        <dbReference type="Google" id="ProtNLM"/>
    </source>
</evidence>
<feature type="region of interest" description="Disordered" evidence="2">
    <location>
        <begin position="1"/>
        <end position="22"/>
    </location>
</feature>
<accession>A0ABR2KDI5</accession>
<evidence type="ECO:0000256" key="2">
    <source>
        <dbReference type="SAM" id="MobiDB-lite"/>
    </source>
</evidence>
<sequence length="361" mass="41612">MIKRRPSLTRPPSARRYVPPPSPMTAAIYQKTLMREAGGRDFCRPSQTSEQFMDEVENYIQESLLHTKGEFDQFKVYQNAFNYLIHKYPIHSAEMLLVKNGYDKVINDLIEKYNVGNKYRIIVQQSFTSLNNELQKKQAQFDKKKKGFADLISSVKSTSSDIREELVELKDQLIKETVECRASQEIANQNQGRLNHLVKKIDKLKGDEKEMTEWISNNKIRKAQLEEEVKQSKIYLSNVLDSISNSNREIDKTRASINEIEENILYIENQIKKKNDILVQQAEEKEIIMKDISSINENSQEIQNEISHSINELINILESTGVSQRQISMIGQDPVKLVALAISRKKGYMNGIEPELLATLS</sequence>